<dbReference type="Gene3D" id="3.10.450.50">
    <property type="match status" value="1"/>
</dbReference>
<proteinExistence type="predicted"/>
<evidence type="ECO:0000259" key="1">
    <source>
        <dbReference type="Pfam" id="PF12680"/>
    </source>
</evidence>
<evidence type="ECO:0000313" key="3">
    <source>
        <dbReference type="Proteomes" id="UP000193577"/>
    </source>
</evidence>
<sequence length="144" mass="15667">MKASSTLIWYPFAATQAPNECKCPNTASSAPILSATSGWGGFGIPLKAVLHHFHDDVVFTSPVAANFFPETAGVIRGKSELRRYWTAVVQAIPDLRFTIEGVYDGIDTLVILYRNQKGGLVSEILRFSPDGLVIEGHGTYLVPE</sequence>
<feature type="domain" description="SnoaL-like" evidence="1">
    <location>
        <begin position="46"/>
        <end position="115"/>
    </location>
</feature>
<dbReference type="InterPro" id="IPR037401">
    <property type="entry name" value="SnoaL-like"/>
</dbReference>
<dbReference type="AlphaFoldDB" id="A0AA91PAB4"/>
<accession>A0AA91PAB4</accession>
<dbReference type="SUPFAM" id="SSF54427">
    <property type="entry name" value="NTF2-like"/>
    <property type="match status" value="1"/>
</dbReference>
<evidence type="ECO:0000313" key="2">
    <source>
        <dbReference type="EMBL" id="OSC22836.1"/>
    </source>
</evidence>
<name>A0AA91PAB4_9MYCO</name>
<keyword evidence="3" id="KW-1185">Reference proteome</keyword>
<dbReference type="EMBL" id="NCXO01000098">
    <property type="protein sequence ID" value="OSC22836.1"/>
    <property type="molecule type" value="Genomic_DNA"/>
</dbReference>
<reference evidence="2 3" key="1">
    <citation type="submission" date="2017-04" db="EMBL/GenBank/DDBJ databases">
        <title>The new phylogeny of genus Mycobacterium.</title>
        <authorList>
            <person name="Tortoli E."/>
            <person name="Trovato A."/>
            <person name="Cirillo D.M."/>
        </authorList>
    </citation>
    <scope>NUCLEOTIDE SEQUENCE [LARGE SCALE GENOMIC DNA]</scope>
    <source>
        <strain evidence="2 3">KCTC 19819</strain>
    </source>
</reference>
<dbReference type="InterPro" id="IPR032710">
    <property type="entry name" value="NTF2-like_dom_sf"/>
</dbReference>
<protein>
    <recommendedName>
        <fullName evidence="1">SnoaL-like domain-containing protein</fullName>
    </recommendedName>
</protein>
<gene>
    <name evidence="2" type="ORF">B8W67_19990</name>
</gene>
<comment type="caution">
    <text evidence="2">The sequence shown here is derived from an EMBL/GenBank/DDBJ whole genome shotgun (WGS) entry which is preliminary data.</text>
</comment>
<dbReference type="Pfam" id="PF12680">
    <property type="entry name" value="SnoaL_2"/>
    <property type="match status" value="1"/>
</dbReference>
<dbReference type="Proteomes" id="UP000193577">
    <property type="component" value="Unassembled WGS sequence"/>
</dbReference>
<organism evidence="2 3">
    <name type="scientific">Mycolicibacillus koreensis</name>
    <dbReference type="NCBI Taxonomy" id="1069220"/>
    <lineage>
        <taxon>Bacteria</taxon>
        <taxon>Bacillati</taxon>
        <taxon>Actinomycetota</taxon>
        <taxon>Actinomycetes</taxon>
        <taxon>Mycobacteriales</taxon>
        <taxon>Mycobacteriaceae</taxon>
        <taxon>Mycolicibacillus</taxon>
    </lineage>
</organism>